<dbReference type="SUPFAM" id="SSF47384">
    <property type="entry name" value="Homodimeric domain of signal transducing histidine kinase"/>
    <property type="match status" value="1"/>
</dbReference>
<dbReference type="InterPro" id="IPR011123">
    <property type="entry name" value="Y_Y_Y"/>
</dbReference>
<evidence type="ECO:0000256" key="2">
    <source>
        <dbReference type="ARBA" id="ARBA00012438"/>
    </source>
</evidence>
<evidence type="ECO:0000313" key="6">
    <source>
        <dbReference type="Proteomes" id="UP000678545"/>
    </source>
</evidence>
<dbReference type="InterPro" id="IPR003661">
    <property type="entry name" value="HisK_dim/P_dom"/>
</dbReference>
<sequence>MSMFQDKQGFMWLGTANGLARFDGRQIKTFEYQENNLASISNPLVTAILQDQGKFLWIGTRAGLDRLDLQSETIQRQVMPADISLQNRRVSGLVLNTNEKLWVAMYGGLYRFDTRRAQFERWDSPDPELQGRVFTIIADGLGGVWLGQGQFVAHVSKDGQLLHFFNTQSRVAEQLLDPIQFQVRSLVLDVQGRIWVGMENGLQIWKVDREKMDREQLGSDFDLPKGVIRSMLRDTDNAIWIGLGGDAGLRKWTDGRKLLETYTHSRAVASSLNSGAIQSLVQDSNGSLWVGTSDGGAAQADLRSKRFNLYLNEAIDNKNLASPVVMAISFVSDQFAWVGTYSNGLVRLNLESGAVQRILPSEMPLTKIKAQFLASDGKLWIGGDGGLFVFDPTSRKSREIALNSQIAAGASISSIVADRNGDVWAGSALGLYRIRSAVGRSLTEEWAVDTFRTDSQVRGAIGHDVIDSLLLDHRGRLWIGTKGGLYLWRPEHYRFDQMIQPDRIVPHPEKLAIQSMREDARHRLWLATEAGLFDLTEQDQYWTLHSWSETKGMPQGGFDSIEIARNGEIWLGNDLGLTRLIPEQQKARFYPALTHFGAGINFGASAQGPDGSLYFGTKGLIRFHPEQLKDNLFPPKVVLSDILLFNRSLQSTQTAPGQKRGKSLPEKDQQAKLSMNDVGLDVFSTTGADHATLEDIGVHGALHLAKKIYLTHRHTMVSFQLSALQFYNRGQNRYAWKLEGSDADWIDGLAEQGTATYTNLSSGNYRFYAKAANPDGVWSDPVLLLEVDVAPPFWRTWWWYTTAFLLGSALIWISYRLRVRSFHANQAYLQQEVAHRTSEVVEQREIAERARRDIALLSEIGRKITASLDPTTIQQVLYEHLSELIQTQFFAIGTLNLDKTLIEFKFVVREGISLESFQLKLDGSTQIAQAILPRQWVEPAITCVTESRLIKLREASPTIQDRKNLSLESDERTLSGLFAPLIVQSKTLGLITLLSAEANAFDTREVDILKTLSAYAAIAFDNADAYQYLQMTQAKLVEQEKLAALGSLVAGVAHELNTPLGNSLLTATTMMEMSEKFLQEIETGKMRRSSLEVFAKATGTSSQLLLRNLTSASDLIVGFKQIAVDQVSEQRRQFNLRTVCEEVALTMSNRLKREEHVLQIDMPATIVMDSFPGPFGQVISNLIMNAIIHAFHGRKQGLLNLTAELIDQRQVSLVFSDNGHGIKEENLSKIFDPFFTTRLGQGGSGLGLHICYNIIHSVLGGRIAVRSQPGLGAQFEIVLPLIAPERKSGLVEEKGSV</sequence>
<dbReference type="Pfam" id="PF13185">
    <property type="entry name" value="GAF_2"/>
    <property type="match status" value="1"/>
</dbReference>
<dbReference type="InterPro" id="IPR005467">
    <property type="entry name" value="His_kinase_dom"/>
</dbReference>
<dbReference type="EMBL" id="JAGSPJ010000001">
    <property type="protein sequence ID" value="MBR7799088.1"/>
    <property type="molecule type" value="Genomic_DNA"/>
</dbReference>
<evidence type="ECO:0000256" key="1">
    <source>
        <dbReference type="ARBA" id="ARBA00000085"/>
    </source>
</evidence>
<dbReference type="InterPro" id="IPR036890">
    <property type="entry name" value="HATPase_C_sf"/>
</dbReference>
<organism evidence="5 6">
    <name type="scientific">Undibacterium fentianense</name>
    <dbReference type="NCBI Taxonomy" id="2828728"/>
    <lineage>
        <taxon>Bacteria</taxon>
        <taxon>Pseudomonadati</taxon>
        <taxon>Pseudomonadota</taxon>
        <taxon>Betaproteobacteria</taxon>
        <taxon>Burkholderiales</taxon>
        <taxon>Oxalobacteraceae</taxon>
        <taxon>Undibacterium</taxon>
    </lineage>
</organism>
<proteinExistence type="predicted"/>
<dbReference type="InterPro" id="IPR029016">
    <property type="entry name" value="GAF-like_dom_sf"/>
</dbReference>
<dbReference type="InterPro" id="IPR013783">
    <property type="entry name" value="Ig-like_fold"/>
</dbReference>
<dbReference type="InterPro" id="IPR003018">
    <property type="entry name" value="GAF"/>
</dbReference>
<reference evidence="5" key="1">
    <citation type="submission" date="2021-04" db="EMBL/GenBank/DDBJ databases">
        <title>novel species isolated from subtropical streams in China.</title>
        <authorList>
            <person name="Lu H."/>
        </authorList>
    </citation>
    <scope>NUCLEOTIDE SEQUENCE</scope>
    <source>
        <strain evidence="5">FT137W</strain>
    </source>
</reference>
<dbReference type="PANTHER" id="PTHR43547:SF2">
    <property type="entry name" value="HYBRID SIGNAL TRANSDUCTION HISTIDINE KINASE C"/>
    <property type="match status" value="1"/>
</dbReference>
<dbReference type="GO" id="GO:0000155">
    <property type="term" value="F:phosphorelay sensor kinase activity"/>
    <property type="evidence" value="ECO:0007669"/>
    <property type="project" value="InterPro"/>
</dbReference>
<dbReference type="Gene3D" id="3.30.565.10">
    <property type="entry name" value="Histidine kinase-like ATPase, C-terminal domain"/>
    <property type="match status" value="1"/>
</dbReference>
<dbReference type="SUPFAM" id="SSF55781">
    <property type="entry name" value="GAF domain-like"/>
    <property type="match status" value="1"/>
</dbReference>
<evidence type="ECO:0000313" key="5">
    <source>
        <dbReference type="EMBL" id="MBR7799088.1"/>
    </source>
</evidence>
<dbReference type="EC" id="2.7.13.3" evidence="2"/>
<evidence type="ECO:0000256" key="3">
    <source>
        <dbReference type="ARBA" id="ARBA00022553"/>
    </source>
</evidence>
<keyword evidence="6" id="KW-1185">Reference proteome</keyword>
<dbReference type="InterPro" id="IPR036097">
    <property type="entry name" value="HisK_dim/P_sf"/>
</dbReference>
<protein>
    <recommendedName>
        <fullName evidence="2">histidine kinase</fullName>
        <ecNumber evidence="2">2.7.13.3</ecNumber>
    </recommendedName>
</protein>
<dbReference type="CDD" id="cd00082">
    <property type="entry name" value="HisKA"/>
    <property type="match status" value="1"/>
</dbReference>
<dbReference type="Gene3D" id="3.30.450.40">
    <property type="match status" value="1"/>
</dbReference>
<name>A0A941E5E5_9BURK</name>
<dbReference type="PANTHER" id="PTHR43547">
    <property type="entry name" value="TWO-COMPONENT HISTIDINE KINASE"/>
    <property type="match status" value="1"/>
</dbReference>
<dbReference type="SMART" id="SM00387">
    <property type="entry name" value="HATPase_c"/>
    <property type="match status" value="1"/>
</dbReference>
<accession>A0A941E5E5</accession>
<dbReference type="SUPFAM" id="SSF63829">
    <property type="entry name" value="Calcium-dependent phosphotriesterase"/>
    <property type="match status" value="2"/>
</dbReference>
<keyword evidence="3" id="KW-0597">Phosphoprotein</keyword>
<dbReference type="PRINTS" id="PR00344">
    <property type="entry name" value="BCTRLSENSOR"/>
</dbReference>
<evidence type="ECO:0000259" key="4">
    <source>
        <dbReference type="PROSITE" id="PS50109"/>
    </source>
</evidence>
<comment type="catalytic activity">
    <reaction evidence="1">
        <text>ATP + protein L-histidine = ADP + protein N-phospho-L-histidine.</text>
        <dbReference type="EC" id="2.7.13.3"/>
    </reaction>
</comment>
<dbReference type="InterPro" id="IPR004358">
    <property type="entry name" value="Sig_transdc_His_kin-like_C"/>
</dbReference>
<dbReference type="SMART" id="SM00065">
    <property type="entry name" value="GAF"/>
    <property type="match status" value="1"/>
</dbReference>
<dbReference type="Pfam" id="PF02518">
    <property type="entry name" value="HATPase_c"/>
    <property type="match status" value="1"/>
</dbReference>
<dbReference type="PROSITE" id="PS50109">
    <property type="entry name" value="HIS_KIN"/>
    <property type="match status" value="1"/>
</dbReference>
<dbReference type="InterPro" id="IPR015943">
    <property type="entry name" value="WD40/YVTN_repeat-like_dom_sf"/>
</dbReference>
<dbReference type="InterPro" id="IPR003594">
    <property type="entry name" value="HATPase_dom"/>
</dbReference>
<dbReference type="Gene3D" id="1.10.287.130">
    <property type="match status" value="1"/>
</dbReference>
<dbReference type="SUPFAM" id="SSF55874">
    <property type="entry name" value="ATPase domain of HSP90 chaperone/DNA topoisomerase II/histidine kinase"/>
    <property type="match status" value="1"/>
</dbReference>
<dbReference type="Proteomes" id="UP000678545">
    <property type="component" value="Unassembled WGS sequence"/>
</dbReference>
<gene>
    <name evidence="5" type="ORF">KDM90_03670</name>
</gene>
<dbReference type="Pfam" id="PF07494">
    <property type="entry name" value="Reg_prop"/>
    <property type="match status" value="2"/>
</dbReference>
<dbReference type="InterPro" id="IPR011110">
    <property type="entry name" value="Reg_prop"/>
</dbReference>
<comment type="caution">
    <text evidence="5">The sequence shown here is derived from an EMBL/GenBank/DDBJ whole genome shotgun (WGS) entry which is preliminary data.</text>
</comment>
<dbReference type="Gene3D" id="2.60.40.10">
    <property type="entry name" value="Immunoglobulins"/>
    <property type="match status" value="1"/>
</dbReference>
<feature type="domain" description="Histidine kinase" evidence="4">
    <location>
        <begin position="1051"/>
        <end position="1283"/>
    </location>
</feature>
<dbReference type="Pfam" id="PF07495">
    <property type="entry name" value="Y_Y_Y"/>
    <property type="match status" value="1"/>
</dbReference>
<dbReference type="Gene3D" id="2.130.10.10">
    <property type="entry name" value="YVTN repeat-like/Quinoprotein amine dehydrogenase"/>
    <property type="match status" value="3"/>
</dbReference>